<organism evidence="2 3">
    <name type="scientific">Phytophthora megakarya</name>
    <dbReference type="NCBI Taxonomy" id="4795"/>
    <lineage>
        <taxon>Eukaryota</taxon>
        <taxon>Sar</taxon>
        <taxon>Stramenopiles</taxon>
        <taxon>Oomycota</taxon>
        <taxon>Peronosporomycetes</taxon>
        <taxon>Peronosporales</taxon>
        <taxon>Peronosporaceae</taxon>
        <taxon>Phytophthora</taxon>
    </lineage>
</organism>
<evidence type="ECO:0000256" key="1">
    <source>
        <dbReference type="SAM" id="MobiDB-lite"/>
    </source>
</evidence>
<evidence type="ECO:0000313" key="2">
    <source>
        <dbReference type="EMBL" id="OWZ17395.1"/>
    </source>
</evidence>
<gene>
    <name evidence="2" type="ORF">PHMEG_0008668</name>
</gene>
<proteinExistence type="predicted"/>
<dbReference type="AlphaFoldDB" id="A0A225WIE5"/>
<accession>A0A225WIE5</accession>
<keyword evidence="3" id="KW-1185">Reference proteome</keyword>
<evidence type="ECO:0000313" key="3">
    <source>
        <dbReference type="Proteomes" id="UP000198211"/>
    </source>
</evidence>
<feature type="region of interest" description="Disordered" evidence="1">
    <location>
        <begin position="1"/>
        <end position="60"/>
    </location>
</feature>
<sequence length="187" mass="20548">MVNLERTRGDAKLAGQDDGREGSHENDNGQTREIDAGNDDAEDGGGASHRGANGDAGVHVDNLRLPGEVDVVRERRTREPIPQVTDAEIVLEHNAKSTRAAHSQSWNVLCTTDGPSFRSGDDGNIKLEVDRAATSTRGHRIPGMPRRHLDSACWNNPHIRTNCTPLLMANLQRERKRWVLSYQEGGS</sequence>
<dbReference type="EMBL" id="NBNE01000760">
    <property type="protein sequence ID" value="OWZ17395.1"/>
    <property type="molecule type" value="Genomic_DNA"/>
</dbReference>
<reference evidence="3" key="1">
    <citation type="submission" date="2017-03" db="EMBL/GenBank/DDBJ databases">
        <title>Phytopthora megakarya and P. palmivora, two closely related causual agents of cacao black pod achieved similar genome size and gene model numbers by different mechanisms.</title>
        <authorList>
            <person name="Ali S."/>
            <person name="Shao J."/>
            <person name="Larry D.J."/>
            <person name="Kronmiller B."/>
            <person name="Shen D."/>
            <person name="Strem M.D."/>
            <person name="Melnick R.L."/>
            <person name="Guiltinan M.J."/>
            <person name="Tyler B.M."/>
            <person name="Meinhardt L.W."/>
            <person name="Bailey B.A."/>
        </authorList>
    </citation>
    <scope>NUCLEOTIDE SEQUENCE [LARGE SCALE GENOMIC DNA]</scope>
    <source>
        <strain evidence="3">zdho120</strain>
    </source>
</reference>
<dbReference type="Proteomes" id="UP000198211">
    <property type="component" value="Unassembled WGS sequence"/>
</dbReference>
<name>A0A225WIE5_9STRA</name>
<comment type="caution">
    <text evidence="2">The sequence shown here is derived from an EMBL/GenBank/DDBJ whole genome shotgun (WGS) entry which is preliminary data.</text>
</comment>
<protein>
    <submittedName>
        <fullName evidence="2">Uncharacterized protein</fullName>
    </submittedName>
</protein>
<feature type="compositionally biased region" description="Basic and acidic residues" evidence="1">
    <location>
        <begin position="1"/>
        <end position="35"/>
    </location>
</feature>